<dbReference type="PANTHER" id="PTHR43297">
    <property type="entry name" value="OLIGOPEPTIDE TRANSPORT ATP-BINDING PROTEIN APPD"/>
    <property type="match status" value="1"/>
</dbReference>
<dbReference type="HOGENOM" id="CLU_000604_86_2_2"/>
<keyword evidence="7" id="KW-0406">Ion transport</keyword>
<evidence type="ECO:0000256" key="7">
    <source>
        <dbReference type="ARBA" id="ARBA00023065"/>
    </source>
</evidence>
<evidence type="ECO:0000256" key="4">
    <source>
        <dbReference type="ARBA" id="ARBA00022741"/>
    </source>
</evidence>
<sequence length="585" mass="63911">MPLLEVKGLRCEYISEKSSIKAVDGVSFELEKGDALGIVGESGSGKTTIALGIMGLLPNNTKTSGKVLFHGMDMASMPEHEKDRIRWKGMAMVFQNGLEVLNPVMKVGYQVCEPMINHLGLSKKDAGMRCAGLFSMVGLDPSWMDAYPHQLSGGMRQRVLIAMALSCEPELLILDEVTSALDAFTRKEIRDLLLKLHEKYGYGMIVISHDITFVSSMAARLMVLYSGKVVEKGLTRDVVSSPRHPYTRGLINSTPDIFIYKDMWGIPGESSSGGHDGCPFYPRCTQPIDICLKAPPELKDHGGREVACHRGGIATLLNATSLVFNYYLPDGKKIKAVDNVDLNVKEGEVLAIVGQSGSGKSTLAHILAGVIEPLSGEIFFNGVKVNGNKNGNGSRFGDIQIVFQDPFNSTSSRFTVLDAIKEPLDINDIGTPEERISMVKDVLSLVRLPSTEDFLNRYCGELSGGQRQRVALARALIMRPKLLIADEITSALDVSTAANVLRLLKGLQNRRGFAMIYISHDLTLTLKIADRIAVMNAGKIVETGNAHDVMLSPHEEYTKRLVGSRIGLCCSGGNKWGRQDISEIR</sequence>
<dbReference type="Proteomes" id="UP000005233">
    <property type="component" value="Chromosome"/>
</dbReference>
<evidence type="ECO:0000256" key="5">
    <source>
        <dbReference type="ARBA" id="ARBA00022840"/>
    </source>
</evidence>
<dbReference type="FunFam" id="3.40.50.300:FF:000016">
    <property type="entry name" value="Oligopeptide ABC transporter ATP-binding component"/>
    <property type="match status" value="1"/>
</dbReference>
<keyword evidence="5 14" id="KW-0067">ATP-binding</keyword>
<evidence type="ECO:0000313" key="15">
    <source>
        <dbReference type="Proteomes" id="UP000005233"/>
    </source>
</evidence>
<name>H8IAS3_METCZ</name>
<evidence type="ECO:0000259" key="13">
    <source>
        <dbReference type="PROSITE" id="PS50893"/>
    </source>
</evidence>
<dbReference type="Pfam" id="PF08352">
    <property type="entry name" value="oligo_HPY"/>
    <property type="match status" value="1"/>
</dbReference>
<keyword evidence="4" id="KW-0547">Nucleotide-binding</keyword>
<dbReference type="eggNOG" id="arCOG00185">
    <property type="taxonomic scope" value="Archaea"/>
</dbReference>
<dbReference type="GO" id="GO:0005886">
    <property type="term" value="C:plasma membrane"/>
    <property type="evidence" value="ECO:0007669"/>
    <property type="project" value="UniProtKB-SubCell"/>
</dbReference>
<evidence type="ECO:0000256" key="8">
    <source>
        <dbReference type="ARBA" id="ARBA00023136"/>
    </source>
</evidence>
<dbReference type="InterPro" id="IPR003593">
    <property type="entry name" value="AAA+_ATPase"/>
</dbReference>
<dbReference type="NCBIfam" id="TIGR01727">
    <property type="entry name" value="oligo_HPY"/>
    <property type="match status" value="1"/>
</dbReference>
<dbReference type="CDD" id="cd03257">
    <property type="entry name" value="ABC_NikE_OppD_transporters"/>
    <property type="match status" value="2"/>
</dbReference>
<dbReference type="EC" id="7.2.2.11" evidence="10"/>
<dbReference type="PANTHER" id="PTHR43297:SF13">
    <property type="entry name" value="NICKEL ABC TRANSPORTER, ATP-BINDING PROTEIN"/>
    <property type="match status" value="1"/>
</dbReference>
<keyword evidence="3" id="KW-1003">Cell membrane</keyword>
<evidence type="ECO:0000256" key="11">
    <source>
        <dbReference type="ARBA" id="ARBA00044143"/>
    </source>
</evidence>
<evidence type="ECO:0000256" key="10">
    <source>
        <dbReference type="ARBA" id="ARBA00039098"/>
    </source>
</evidence>
<dbReference type="NCBIfam" id="NF008453">
    <property type="entry name" value="PRK11308.1"/>
    <property type="match status" value="2"/>
</dbReference>
<organism evidence="14 15">
    <name type="scientific">Methanocella conradii (strain DSM 24694 / JCM 17849 / CGMCC 1.5162 / HZ254)</name>
    <dbReference type="NCBI Taxonomy" id="1041930"/>
    <lineage>
        <taxon>Archaea</taxon>
        <taxon>Methanobacteriati</taxon>
        <taxon>Methanobacteriota</taxon>
        <taxon>Stenosarchaea group</taxon>
        <taxon>Methanomicrobia</taxon>
        <taxon>Methanocellales</taxon>
        <taxon>Methanocellaceae</taxon>
        <taxon>Methanocella</taxon>
    </lineage>
</organism>
<dbReference type="InterPro" id="IPR013563">
    <property type="entry name" value="Oligopep_ABC_C"/>
</dbReference>
<dbReference type="Pfam" id="PF00005">
    <property type="entry name" value="ABC_tran"/>
    <property type="match status" value="2"/>
</dbReference>
<evidence type="ECO:0000256" key="6">
    <source>
        <dbReference type="ARBA" id="ARBA00022967"/>
    </source>
</evidence>
<dbReference type="AlphaFoldDB" id="H8IAS3"/>
<dbReference type="STRING" id="1041930.Mtc_1836"/>
<evidence type="ECO:0000313" key="14">
    <source>
        <dbReference type="EMBL" id="AFD00578.1"/>
    </source>
</evidence>
<dbReference type="GO" id="GO:0015413">
    <property type="term" value="F:ABC-type nickel transporter activity"/>
    <property type="evidence" value="ECO:0007669"/>
    <property type="project" value="UniProtKB-EC"/>
</dbReference>
<gene>
    <name evidence="14" type="ordered locus">Mtc_1836</name>
</gene>
<comment type="catalytic activity">
    <reaction evidence="12">
        <text>Ni(2+)(out) + ATP + H2O = Ni(2+)(in) + ADP + phosphate + H(+)</text>
        <dbReference type="Rhea" id="RHEA:15557"/>
        <dbReference type="ChEBI" id="CHEBI:15377"/>
        <dbReference type="ChEBI" id="CHEBI:15378"/>
        <dbReference type="ChEBI" id="CHEBI:30616"/>
        <dbReference type="ChEBI" id="CHEBI:43474"/>
        <dbReference type="ChEBI" id="CHEBI:49786"/>
        <dbReference type="ChEBI" id="CHEBI:456216"/>
        <dbReference type="EC" id="7.2.2.11"/>
    </reaction>
    <physiologicalReaction direction="left-to-right" evidence="12">
        <dbReference type="Rhea" id="RHEA:15558"/>
    </physiologicalReaction>
</comment>
<dbReference type="SUPFAM" id="SSF52540">
    <property type="entry name" value="P-loop containing nucleoside triphosphate hydrolases"/>
    <property type="match status" value="2"/>
</dbReference>
<comment type="subcellular location">
    <subcellularLocation>
        <location evidence="1">Cell membrane</location>
        <topology evidence="1">Peripheral membrane protein</topology>
    </subcellularLocation>
</comment>
<accession>H8IAS3</accession>
<evidence type="ECO:0000256" key="1">
    <source>
        <dbReference type="ARBA" id="ARBA00004202"/>
    </source>
</evidence>
<dbReference type="GO" id="GO:0015833">
    <property type="term" value="P:peptide transport"/>
    <property type="evidence" value="ECO:0007669"/>
    <property type="project" value="InterPro"/>
</dbReference>
<dbReference type="GO" id="GO:0016887">
    <property type="term" value="F:ATP hydrolysis activity"/>
    <property type="evidence" value="ECO:0007669"/>
    <property type="project" value="InterPro"/>
</dbReference>
<dbReference type="RefSeq" id="WP_014406409.1">
    <property type="nucleotide sequence ID" value="NC_017034.1"/>
</dbReference>
<dbReference type="PROSITE" id="PS50893">
    <property type="entry name" value="ABC_TRANSPORTER_2"/>
    <property type="match status" value="2"/>
</dbReference>
<evidence type="ECO:0000256" key="9">
    <source>
        <dbReference type="ARBA" id="ARBA00038669"/>
    </source>
</evidence>
<dbReference type="InterPro" id="IPR050388">
    <property type="entry name" value="ABC_Ni/Peptide_Import"/>
</dbReference>
<dbReference type="Gene3D" id="3.40.50.300">
    <property type="entry name" value="P-loop containing nucleotide triphosphate hydrolases"/>
    <property type="match status" value="2"/>
</dbReference>
<feature type="domain" description="ABC transporter" evidence="13">
    <location>
        <begin position="317"/>
        <end position="562"/>
    </location>
</feature>
<keyword evidence="8" id="KW-0472">Membrane</keyword>
<dbReference type="InterPro" id="IPR017871">
    <property type="entry name" value="ABC_transporter-like_CS"/>
</dbReference>
<comment type="subunit">
    <text evidence="9">The complex is composed of two ATP-binding proteins (NikD and NikE), two transmembrane proteins (NikB and NikC) and a solute-binding protein (NikA).</text>
</comment>
<dbReference type="PROSITE" id="PS00211">
    <property type="entry name" value="ABC_TRANSPORTER_1"/>
    <property type="match status" value="2"/>
</dbReference>
<dbReference type="KEGG" id="mez:Mtc_1836"/>
<keyword evidence="6" id="KW-1278">Translocase</keyword>
<evidence type="ECO:0000256" key="12">
    <source>
        <dbReference type="ARBA" id="ARBA00048610"/>
    </source>
</evidence>
<feature type="domain" description="ABC transporter" evidence="13">
    <location>
        <begin position="4"/>
        <end position="251"/>
    </location>
</feature>
<evidence type="ECO:0000256" key="3">
    <source>
        <dbReference type="ARBA" id="ARBA00022475"/>
    </source>
</evidence>
<dbReference type="EMBL" id="CP003243">
    <property type="protein sequence ID" value="AFD00578.1"/>
    <property type="molecule type" value="Genomic_DNA"/>
</dbReference>
<dbReference type="GO" id="GO:0005524">
    <property type="term" value="F:ATP binding"/>
    <property type="evidence" value="ECO:0007669"/>
    <property type="project" value="UniProtKB-KW"/>
</dbReference>
<dbReference type="SMART" id="SM00382">
    <property type="entry name" value="AAA"/>
    <property type="match status" value="2"/>
</dbReference>
<reference evidence="14 15" key="1">
    <citation type="journal article" date="2012" name="J. Bacteriol.">
        <title>Complete genome sequence of a thermophilic methanogen, Methanocella conradii HZ254, isolated from Chinese rice field soil.</title>
        <authorList>
            <person name="Lu Z."/>
            <person name="Lu Y."/>
        </authorList>
    </citation>
    <scope>NUCLEOTIDE SEQUENCE [LARGE SCALE GENOMIC DNA]</scope>
    <source>
        <strain evidence="15">DSM 24694 / JCM 17849 / CGMCC 1.5162 / HZ254</strain>
    </source>
</reference>
<protein>
    <recommendedName>
        <fullName evidence="11">Nickel import system ATP-binding protein NikD</fullName>
        <ecNumber evidence="10">7.2.2.11</ecNumber>
    </recommendedName>
</protein>
<dbReference type="GeneID" id="11971982"/>
<keyword evidence="15" id="KW-1185">Reference proteome</keyword>
<evidence type="ECO:0000256" key="2">
    <source>
        <dbReference type="ARBA" id="ARBA00022448"/>
    </source>
</evidence>
<dbReference type="SMR" id="H8IAS3"/>
<keyword evidence="2" id="KW-0813">Transport</keyword>
<proteinExistence type="predicted"/>
<dbReference type="InterPro" id="IPR003439">
    <property type="entry name" value="ABC_transporter-like_ATP-bd"/>
</dbReference>
<dbReference type="InterPro" id="IPR027417">
    <property type="entry name" value="P-loop_NTPase"/>
</dbReference>